<comment type="catalytic activity">
    <reaction evidence="9">
        <text>L-arginyl-L-alpha-amino acid(out) = L-arginyl-L-alpha-amino acid(in)</text>
        <dbReference type="Rhea" id="RHEA:79371"/>
        <dbReference type="ChEBI" id="CHEBI:84315"/>
    </reaction>
</comment>
<comment type="catalytic activity">
    <reaction evidence="14">
        <text>L-lysyl-glycine(out) = L-lysyl-glycine(in)</text>
        <dbReference type="Rhea" id="RHEA:79407"/>
        <dbReference type="ChEBI" id="CHEBI:191202"/>
    </reaction>
</comment>
<evidence type="ECO:0000313" key="21">
    <source>
        <dbReference type="EMBL" id="ORY99225.1"/>
    </source>
</evidence>
<evidence type="ECO:0000256" key="5">
    <source>
        <dbReference type="ARBA" id="ARBA00044884"/>
    </source>
</evidence>
<dbReference type="OMA" id="IWAPFTH"/>
<comment type="catalytic activity">
    <reaction evidence="3">
        <text>L-histidyl-glycine(out) = L-histidyl-glycine(in)</text>
        <dbReference type="Rhea" id="RHEA:79395"/>
        <dbReference type="ChEBI" id="CHEBI:229957"/>
    </reaction>
</comment>
<evidence type="ECO:0000256" key="3">
    <source>
        <dbReference type="ARBA" id="ARBA00044878"/>
    </source>
</evidence>
<comment type="catalytic activity">
    <reaction evidence="12">
        <text>L-histidyl-L-alpha-amino acid(out) = L-histidyl-L-alpha-amino acid(in)</text>
        <dbReference type="Rhea" id="RHEA:79379"/>
        <dbReference type="ChEBI" id="CHEBI:229964"/>
    </reaction>
</comment>
<evidence type="ECO:0000259" key="20">
    <source>
        <dbReference type="PROSITE" id="PS50850"/>
    </source>
</evidence>
<dbReference type="Gene3D" id="1.20.1250.20">
    <property type="entry name" value="MFS general substrate transporter like domains"/>
    <property type="match status" value="2"/>
</dbReference>
<feature type="transmembrane region" description="Helical" evidence="19">
    <location>
        <begin position="342"/>
        <end position="363"/>
    </location>
</feature>
<evidence type="ECO:0000256" key="10">
    <source>
        <dbReference type="ARBA" id="ARBA00044900"/>
    </source>
</evidence>
<evidence type="ECO:0000256" key="2">
    <source>
        <dbReference type="ARBA" id="ARBA00044876"/>
    </source>
</evidence>
<keyword evidence="22" id="KW-1185">Reference proteome</keyword>
<dbReference type="OrthoDB" id="424834at2759"/>
<gene>
    <name evidence="21" type="ORF">BCR43DRAFT_530399</name>
</gene>
<evidence type="ECO:0000256" key="15">
    <source>
        <dbReference type="ARBA" id="ARBA00044985"/>
    </source>
</evidence>
<comment type="catalytic activity">
    <reaction evidence="2">
        <text>L-lysyl-L-alanine(out) = L-lysyl-L-alanine(in)</text>
        <dbReference type="Rhea" id="RHEA:79399"/>
        <dbReference type="ChEBI" id="CHEBI:229954"/>
    </reaction>
</comment>
<comment type="catalytic activity">
    <reaction evidence="8">
        <text>L-aspartyl-L-lysine(out) = L-aspartyl-L-lysine(in)</text>
        <dbReference type="Rhea" id="RHEA:79411"/>
        <dbReference type="ChEBI" id="CHEBI:229953"/>
    </reaction>
</comment>
<feature type="transmembrane region" description="Helical" evidence="19">
    <location>
        <begin position="399"/>
        <end position="421"/>
    </location>
</feature>
<feature type="transmembrane region" description="Helical" evidence="19">
    <location>
        <begin position="275"/>
        <end position="299"/>
    </location>
</feature>
<dbReference type="InterPro" id="IPR052187">
    <property type="entry name" value="MFSD1"/>
</dbReference>
<dbReference type="InterPro" id="IPR036259">
    <property type="entry name" value="MFS_trans_sf"/>
</dbReference>
<sequence>MKNTIKQEFGISNSQYGALQSSVSIVNTILPIIGGIFLDSFGTSTGSVVTTVLITSGNILVALSTHNASLSTMVVGRILYGIGSGTVVIVQETILSQWFKGRSLAAVIALLLTVSRLASFSAQATVIPIANWMGWWGYGFWFSALLCVFSFVMNLIYLGLMRTIKMDGGCQRQMELMRRKKSFKWGKLMYLPHSFWLVAAMEFLLGGSWGCFLHINSNAHAAATASVAQIMPVILMPFLGLCVDRHGKRTWMMIGSGVAMLVPMILLEYTRLPPVIGMVLFSVSLALGPVGLVSSVPVILPLSLVGTGMGIIKSGTNVGATLFDISVGLLQDATPDKGYSLVILFFIVIASLAIAAGITLCVLDRTMYHSLLDRSRQEAAKDTLTDTKASELTKNKANYLYGGLFATLCVTSWVLFGIFVLF</sequence>
<dbReference type="GO" id="GO:0022857">
    <property type="term" value="F:transmembrane transporter activity"/>
    <property type="evidence" value="ECO:0007669"/>
    <property type="project" value="InterPro"/>
</dbReference>
<keyword evidence="19" id="KW-0812">Transmembrane</keyword>
<comment type="function">
    <text evidence="17">Lysosomal dipeptide uniporter that selectively exports lysine, arginine or histidine-containing dipeptides with a net positive charge from the lysosome lumen into the cytosol. Could play a role in a specific type of protein O-glycosylation indirectly regulating macrophages migration and tissue invasion. Also essential for liver homeostasis.</text>
</comment>
<dbReference type="InterPro" id="IPR020846">
    <property type="entry name" value="MFS_dom"/>
</dbReference>
<comment type="catalytic activity">
    <reaction evidence="13">
        <text>L-alanyl-L-lysine(out) = L-alanyl-L-lysine(in)</text>
        <dbReference type="Rhea" id="RHEA:79415"/>
        <dbReference type="ChEBI" id="CHEBI:192470"/>
    </reaction>
</comment>
<dbReference type="GO" id="GO:0016020">
    <property type="term" value="C:membrane"/>
    <property type="evidence" value="ECO:0007669"/>
    <property type="project" value="UniProtKB-SubCell"/>
</dbReference>
<evidence type="ECO:0000256" key="6">
    <source>
        <dbReference type="ARBA" id="ARBA00044891"/>
    </source>
</evidence>
<dbReference type="PANTHER" id="PTHR23512">
    <property type="entry name" value="MAJOR FACILITATOR SUPERFAMILY DOMAIN-CONTAINING PROTEIN 1"/>
    <property type="match status" value="1"/>
</dbReference>
<reference evidence="21 22" key="1">
    <citation type="submission" date="2016-07" db="EMBL/GenBank/DDBJ databases">
        <title>Pervasive Adenine N6-methylation of Active Genes in Fungi.</title>
        <authorList>
            <consortium name="DOE Joint Genome Institute"/>
            <person name="Mondo S.J."/>
            <person name="Dannebaum R.O."/>
            <person name="Kuo R.C."/>
            <person name="Labutti K."/>
            <person name="Haridas S."/>
            <person name="Kuo A."/>
            <person name="Salamov A."/>
            <person name="Ahrendt S.R."/>
            <person name="Lipzen A."/>
            <person name="Sullivan W."/>
            <person name="Andreopoulos W.B."/>
            <person name="Clum A."/>
            <person name="Lindquist E."/>
            <person name="Daum C."/>
            <person name="Ramamoorthy G.K."/>
            <person name="Gryganskyi A."/>
            <person name="Culley D."/>
            <person name="Magnuson J.K."/>
            <person name="James T.Y."/>
            <person name="O'Malley M.A."/>
            <person name="Stajich J.E."/>
            <person name="Spatafora J.W."/>
            <person name="Visel A."/>
            <person name="Grigoriev I.V."/>
        </authorList>
    </citation>
    <scope>NUCLEOTIDE SEQUENCE [LARGE SCALE GENOMIC DNA]</scope>
    <source>
        <strain evidence="21 22">NRRL 2496</strain>
    </source>
</reference>
<comment type="catalytic activity">
    <reaction evidence="11">
        <text>L-arginyl-glycine(out) = L-arginyl-glycine(in)</text>
        <dbReference type="Rhea" id="RHEA:79391"/>
        <dbReference type="ChEBI" id="CHEBI:229955"/>
    </reaction>
</comment>
<dbReference type="SUPFAM" id="SSF103473">
    <property type="entry name" value="MFS general substrate transporter"/>
    <property type="match status" value="1"/>
</dbReference>
<comment type="catalytic activity">
    <reaction evidence="5">
        <text>L-alpha-aminoacyl-L-histidine(out) = L-alpha-aminoacyl-L-histidine(in)</text>
        <dbReference type="Rhea" id="RHEA:79375"/>
        <dbReference type="ChEBI" id="CHEBI:229967"/>
    </reaction>
</comment>
<dbReference type="InterPro" id="IPR011701">
    <property type="entry name" value="MFS"/>
</dbReference>
<feature type="domain" description="Major facilitator superfamily (MFS) profile" evidence="20">
    <location>
        <begin position="1"/>
        <end position="367"/>
    </location>
</feature>
<feature type="transmembrane region" description="Helical" evidence="19">
    <location>
        <begin position="221"/>
        <end position="243"/>
    </location>
</feature>
<evidence type="ECO:0000256" key="19">
    <source>
        <dbReference type="SAM" id="Phobius"/>
    </source>
</evidence>
<name>A0A1X2HJD8_SYNRA</name>
<dbReference type="AlphaFoldDB" id="A0A1X2HJD8"/>
<accession>A0A1X2HJD8</accession>
<dbReference type="PROSITE" id="PS50850">
    <property type="entry name" value="MFS"/>
    <property type="match status" value="1"/>
</dbReference>
<protein>
    <recommendedName>
        <fullName evidence="15">Lysosomal dipeptide transporter MFSD1</fullName>
    </recommendedName>
    <alternativeName>
        <fullName evidence="16">Major facilitator superfamily domain-containing protein 1</fullName>
    </alternativeName>
</protein>
<comment type="subunit">
    <text evidence="18">Homodimer. Interacts with lysosomal protein GLMP (via lumenal domain); the interaction starts while both proteins are still in the endoplasmic reticulum and is required for stabilization of MFSD1 in lysosomes but has no direct effect on its targeting to lysosomes or transporter activity.</text>
</comment>
<proteinExistence type="predicted"/>
<evidence type="ECO:0000256" key="13">
    <source>
        <dbReference type="ARBA" id="ARBA00044919"/>
    </source>
</evidence>
<evidence type="ECO:0000313" key="22">
    <source>
        <dbReference type="Proteomes" id="UP000242180"/>
    </source>
</evidence>
<dbReference type="Proteomes" id="UP000242180">
    <property type="component" value="Unassembled WGS sequence"/>
</dbReference>
<evidence type="ECO:0000256" key="11">
    <source>
        <dbReference type="ARBA" id="ARBA00044903"/>
    </source>
</evidence>
<keyword evidence="19" id="KW-1133">Transmembrane helix</keyword>
<feature type="transmembrane region" description="Helical" evidence="19">
    <location>
        <begin position="104"/>
        <end position="129"/>
    </location>
</feature>
<evidence type="ECO:0000256" key="8">
    <source>
        <dbReference type="ARBA" id="ARBA00044898"/>
    </source>
</evidence>
<comment type="catalytic activity">
    <reaction evidence="6">
        <text>L-lysyl-L-alpha-amino acid(out) = L-lysyl-L-alpha-amino acid(in)</text>
        <dbReference type="Rhea" id="RHEA:79387"/>
        <dbReference type="ChEBI" id="CHEBI:229965"/>
    </reaction>
</comment>
<feature type="transmembrane region" description="Helical" evidence="19">
    <location>
        <begin position="188"/>
        <end position="215"/>
    </location>
</feature>
<evidence type="ECO:0000256" key="4">
    <source>
        <dbReference type="ARBA" id="ARBA00044881"/>
    </source>
</evidence>
<evidence type="ECO:0000256" key="9">
    <source>
        <dbReference type="ARBA" id="ARBA00044899"/>
    </source>
</evidence>
<evidence type="ECO:0000256" key="1">
    <source>
        <dbReference type="ARBA" id="ARBA00004141"/>
    </source>
</evidence>
<dbReference type="EMBL" id="MCGN01000003">
    <property type="protein sequence ID" value="ORY99225.1"/>
    <property type="molecule type" value="Genomic_DNA"/>
</dbReference>
<dbReference type="InParanoid" id="A0A1X2HJD8"/>
<comment type="catalytic activity">
    <reaction evidence="10">
        <text>L-lysyl-L-lysine(out) = L-lysyl-L-lysine(in)</text>
        <dbReference type="Rhea" id="RHEA:79403"/>
        <dbReference type="ChEBI" id="CHEBI:229956"/>
    </reaction>
</comment>
<evidence type="ECO:0000256" key="14">
    <source>
        <dbReference type="ARBA" id="ARBA00044924"/>
    </source>
</evidence>
<evidence type="ECO:0000256" key="7">
    <source>
        <dbReference type="ARBA" id="ARBA00044893"/>
    </source>
</evidence>
<evidence type="ECO:0000256" key="16">
    <source>
        <dbReference type="ARBA" id="ARBA00045018"/>
    </source>
</evidence>
<feature type="transmembrane region" description="Helical" evidence="19">
    <location>
        <begin position="250"/>
        <end position="269"/>
    </location>
</feature>
<dbReference type="STRING" id="13706.A0A1X2HJD8"/>
<evidence type="ECO:0000256" key="12">
    <source>
        <dbReference type="ARBA" id="ARBA00044912"/>
    </source>
</evidence>
<keyword evidence="19" id="KW-0472">Membrane</keyword>
<dbReference type="Pfam" id="PF07690">
    <property type="entry name" value="MFS_1"/>
    <property type="match status" value="2"/>
</dbReference>
<organism evidence="21 22">
    <name type="scientific">Syncephalastrum racemosum</name>
    <name type="common">Filamentous fungus</name>
    <dbReference type="NCBI Taxonomy" id="13706"/>
    <lineage>
        <taxon>Eukaryota</taxon>
        <taxon>Fungi</taxon>
        <taxon>Fungi incertae sedis</taxon>
        <taxon>Mucoromycota</taxon>
        <taxon>Mucoromycotina</taxon>
        <taxon>Mucoromycetes</taxon>
        <taxon>Mucorales</taxon>
        <taxon>Syncephalastraceae</taxon>
        <taxon>Syncephalastrum</taxon>
    </lineage>
</organism>
<evidence type="ECO:0000256" key="17">
    <source>
        <dbReference type="ARBA" id="ARBA00045709"/>
    </source>
</evidence>
<comment type="caution">
    <text evidence="21">The sequence shown here is derived from an EMBL/GenBank/DDBJ whole genome shotgun (WGS) entry which is preliminary data.</text>
</comment>
<feature type="transmembrane region" description="Helical" evidence="19">
    <location>
        <begin position="135"/>
        <end position="157"/>
    </location>
</feature>
<comment type="subcellular location">
    <subcellularLocation>
        <location evidence="1">Membrane</location>
        <topology evidence="1">Multi-pass membrane protein</topology>
    </subcellularLocation>
</comment>
<dbReference type="PANTHER" id="PTHR23512:SF12">
    <property type="entry name" value="TRANSPORTER, PUTATIVE (AFU_ORTHOLOGUE AFUA_4G00260)-RELATED"/>
    <property type="match status" value="1"/>
</dbReference>
<comment type="catalytic activity">
    <reaction evidence="7">
        <text>L-alpha-aminoacyl-L-lysine(out) = L-alpha-aminoacyl-L-lysine(in)</text>
        <dbReference type="Rhea" id="RHEA:79383"/>
        <dbReference type="ChEBI" id="CHEBI:229966"/>
    </reaction>
</comment>
<evidence type="ECO:0000256" key="18">
    <source>
        <dbReference type="ARBA" id="ARBA00046376"/>
    </source>
</evidence>
<comment type="catalytic activity">
    <reaction evidence="4">
        <text>L-alpha-aminoacyl-L-arginine(out) = L-alpha-aminoacyl-L-arginine(in)</text>
        <dbReference type="Rhea" id="RHEA:79367"/>
        <dbReference type="ChEBI" id="CHEBI:229968"/>
    </reaction>
</comment>